<dbReference type="Proteomes" id="UP000664203">
    <property type="component" value="Unassembled WGS sequence"/>
</dbReference>
<sequence length="520" mass="59548">MDPLPDQFLFVNKSARSGSLSHSNPEERFFIHSHVHGKFHKNKRQTRQRSLLPESPSKSDCPNSQSTFETSRTTNRSEKSSGSAAAKPLSRQKHPREAIPDIQENSDSKFGSSSPLNMVDANAIDPFYCTSTVLDAKDQRLLYYPFTGFIETTFNAESLSETTASTTFRHREAIIERLRRCVVDKLTMYSTLAYCASCMRWAIQEQERERPPEFYVLKAIEALKSRLERADVVDTWLILSIYALAVSEMWAQNYEAATAHLKMTRHLVTQLGGLTKLDPYLMESILLCDKYVAIAKFEAPIFPLDWDPGSLPAQKMLKIQVEVEPLLSELTQGFFDLDKHILGTEMLQVIDNIRVCAQVSQQMGTQEMTDPSDQHWLFLRHQAIFCRLLSLSTSSKTQECCRVALIVWLLKITVYFGAQRWSKRLLPALKAAILRVDKAGAWCPSALMFWMTSLGAMTAEYTDERDWFLKRARKAGRSLGIEPDKEPFRRVLKKFLFLKSEDGLQFFRMVRAARQLPEEE</sequence>
<comment type="caution">
    <text evidence="2">The sequence shown here is derived from an EMBL/GenBank/DDBJ whole genome shotgun (WGS) entry which is preliminary data.</text>
</comment>
<evidence type="ECO:0000313" key="3">
    <source>
        <dbReference type="Proteomes" id="UP000664203"/>
    </source>
</evidence>
<gene>
    <name evidence="2" type="ORF">ALECFALPRED_008441</name>
</gene>
<dbReference type="AlphaFoldDB" id="A0A8H3EZ56"/>
<evidence type="ECO:0000256" key="1">
    <source>
        <dbReference type="SAM" id="MobiDB-lite"/>
    </source>
</evidence>
<organism evidence="2 3">
    <name type="scientific">Alectoria fallacina</name>
    <dbReference type="NCBI Taxonomy" id="1903189"/>
    <lineage>
        <taxon>Eukaryota</taxon>
        <taxon>Fungi</taxon>
        <taxon>Dikarya</taxon>
        <taxon>Ascomycota</taxon>
        <taxon>Pezizomycotina</taxon>
        <taxon>Lecanoromycetes</taxon>
        <taxon>OSLEUM clade</taxon>
        <taxon>Lecanoromycetidae</taxon>
        <taxon>Lecanorales</taxon>
        <taxon>Lecanorineae</taxon>
        <taxon>Parmeliaceae</taxon>
        <taxon>Alectoria</taxon>
    </lineage>
</organism>
<dbReference type="OrthoDB" id="4144003at2759"/>
<dbReference type="PANTHER" id="PTHR37540:SF5">
    <property type="entry name" value="TRANSCRIPTION FACTOR DOMAIN-CONTAINING PROTEIN"/>
    <property type="match status" value="1"/>
</dbReference>
<protein>
    <submittedName>
        <fullName evidence="2">Uncharacterized protein</fullName>
    </submittedName>
</protein>
<feature type="compositionally biased region" description="Polar residues" evidence="1">
    <location>
        <begin position="56"/>
        <end position="74"/>
    </location>
</feature>
<evidence type="ECO:0000313" key="2">
    <source>
        <dbReference type="EMBL" id="CAF9912947.1"/>
    </source>
</evidence>
<dbReference type="PANTHER" id="PTHR37540">
    <property type="entry name" value="TRANSCRIPTION FACTOR (ACR-2), PUTATIVE-RELATED-RELATED"/>
    <property type="match status" value="1"/>
</dbReference>
<reference evidence="2" key="1">
    <citation type="submission" date="2021-03" db="EMBL/GenBank/DDBJ databases">
        <authorList>
            <person name="Tagirdzhanova G."/>
        </authorList>
    </citation>
    <scope>NUCLEOTIDE SEQUENCE</scope>
</reference>
<feature type="region of interest" description="Disordered" evidence="1">
    <location>
        <begin position="34"/>
        <end position="113"/>
    </location>
</feature>
<keyword evidence="3" id="KW-1185">Reference proteome</keyword>
<feature type="compositionally biased region" description="Basic residues" evidence="1">
    <location>
        <begin position="34"/>
        <end position="47"/>
    </location>
</feature>
<feature type="compositionally biased region" description="Polar residues" evidence="1">
    <location>
        <begin position="103"/>
        <end position="113"/>
    </location>
</feature>
<accession>A0A8H3EZ56</accession>
<proteinExistence type="predicted"/>
<dbReference type="EMBL" id="CAJPDR010000059">
    <property type="protein sequence ID" value="CAF9912947.1"/>
    <property type="molecule type" value="Genomic_DNA"/>
</dbReference>
<name>A0A8H3EZ56_9LECA</name>